<evidence type="ECO:0000313" key="2">
    <source>
        <dbReference type="EMBL" id="RDH34667.1"/>
    </source>
</evidence>
<reference evidence="2 3" key="1">
    <citation type="submission" date="2018-07" db="EMBL/GenBank/DDBJ databases">
        <title>The genomes of Aspergillus section Nigri reveals drivers in fungal speciation.</title>
        <authorList>
            <consortium name="DOE Joint Genome Institute"/>
            <person name="Vesth T.C."/>
            <person name="Nybo J."/>
            <person name="Theobald S."/>
            <person name="Brandl J."/>
            <person name="Frisvad J.C."/>
            <person name="Nielsen K.F."/>
            <person name="Lyhne E.K."/>
            <person name="Kogle M.E."/>
            <person name="Kuo A."/>
            <person name="Riley R."/>
            <person name="Clum A."/>
            <person name="Nolan M."/>
            <person name="Lipzen A."/>
            <person name="Salamov A."/>
            <person name="Henrissat B."/>
            <person name="Wiebenga A."/>
            <person name="De vries R.P."/>
            <person name="Grigoriev I.V."/>
            <person name="Mortensen U.H."/>
            <person name="Andersen M.R."/>
            <person name="Baker S.E."/>
        </authorList>
    </citation>
    <scope>NUCLEOTIDE SEQUENCE [LARGE SCALE GENOMIC DNA]</scope>
    <source>
        <strain evidence="2 3">CBS 139.54b</strain>
    </source>
</reference>
<dbReference type="GeneID" id="38134034"/>
<keyword evidence="3" id="KW-1185">Reference proteome</keyword>
<evidence type="ECO:0000256" key="1">
    <source>
        <dbReference type="SAM" id="MobiDB-lite"/>
    </source>
</evidence>
<accession>A0A3F3Q6J4</accession>
<protein>
    <submittedName>
        <fullName evidence="2">Uncharacterized protein</fullName>
    </submittedName>
</protein>
<name>A0A3F3Q6J4_9EURO</name>
<organism evidence="2 3">
    <name type="scientific">Aspergillus welwitschiae</name>
    <dbReference type="NCBI Taxonomy" id="1341132"/>
    <lineage>
        <taxon>Eukaryota</taxon>
        <taxon>Fungi</taxon>
        <taxon>Dikarya</taxon>
        <taxon>Ascomycota</taxon>
        <taxon>Pezizomycotina</taxon>
        <taxon>Eurotiomycetes</taxon>
        <taxon>Eurotiomycetidae</taxon>
        <taxon>Eurotiales</taxon>
        <taxon>Aspergillaceae</taxon>
        <taxon>Aspergillus</taxon>
        <taxon>Aspergillus subgen. Circumdati</taxon>
    </lineage>
</organism>
<dbReference type="Proteomes" id="UP000253729">
    <property type="component" value="Unassembled WGS sequence"/>
</dbReference>
<dbReference type="RefSeq" id="XP_026627689.1">
    <property type="nucleotide sequence ID" value="XM_026765678.1"/>
</dbReference>
<feature type="region of interest" description="Disordered" evidence="1">
    <location>
        <begin position="1"/>
        <end position="22"/>
    </location>
</feature>
<gene>
    <name evidence="2" type="ORF">BDQ94DRAFT_140727</name>
</gene>
<evidence type="ECO:0000313" key="3">
    <source>
        <dbReference type="Proteomes" id="UP000253729"/>
    </source>
</evidence>
<dbReference type="EMBL" id="KZ852042">
    <property type="protein sequence ID" value="RDH34667.1"/>
    <property type="molecule type" value="Genomic_DNA"/>
</dbReference>
<sequence length="105" mass="11170">MLIITADQDSNNMQRPKEGLRNIPLPPTLDCSVAYVPGELVEPASGPGTASTVVVGLVVDKLALEDIHRMQLAGALGEEVPRKISAGGQVEADIDVHFRPCSLRL</sequence>
<dbReference type="AlphaFoldDB" id="A0A3F3Q6J4"/>
<proteinExistence type="predicted"/>